<dbReference type="PROSITE" id="PS50110">
    <property type="entry name" value="RESPONSE_REGULATORY"/>
    <property type="match status" value="1"/>
</dbReference>
<reference evidence="3 4" key="1">
    <citation type="submission" date="2020-08" db="EMBL/GenBank/DDBJ databases">
        <title>Genomic Encyclopedia of Type Strains, Phase IV (KMG-IV): sequencing the most valuable type-strain genomes for metagenomic binning, comparative biology and taxonomic classification.</title>
        <authorList>
            <person name="Goeker M."/>
        </authorList>
    </citation>
    <scope>NUCLEOTIDE SEQUENCE [LARGE SCALE GENOMIC DNA]</scope>
    <source>
        <strain evidence="3 4">DSM 103570</strain>
    </source>
</reference>
<dbReference type="InterPro" id="IPR001789">
    <property type="entry name" value="Sig_transdc_resp-reg_receiver"/>
</dbReference>
<dbReference type="GO" id="GO:0003677">
    <property type="term" value="F:DNA binding"/>
    <property type="evidence" value="ECO:0007669"/>
    <property type="project" value="UniProtKB-KW"/>
</dbReference>
<dbReference type="Pfam" id="PF00072">
    <property type="entry name" value="Response_reg"/>
    <property type="match status" value="1"/>
</dbReference>
<evidence type="ECO:0000256" key="1">
    <source>
        <dbReference type="PROSITE-ProRule" id="PRU00169"/>
    </source>
</evidence>
<dbReference type="EMBL" id="JACIEM010000003">
    <property type="protein sequence ID" value="MBB4003202.1"/>
    <property type="molecule type" value="Genomic_DNA"/>
</dbReference>
<gene>
    <name evidence="3" type="ORF">GGR03_002283</name>
</gene>
<dbReference type="AlphaFoldDB" id="A0A7W6HDS0"/>
<name>A0A7W6HDS0_9HYPH</name>
<dbReference type="SUPFAM" id="SSF52172">
    <property type="entry name" value="CheY-like"/>
    <property type="match status" value="1"/>
</dbReference>
<dbReference type="GO" id="GO:0000160">
    <property type="term" value="P:phosphorelay signal transduction system"/>
    <property type="evidence" value="ECO:0007669"/>
    <property type="project" value="InterPro"/>
</dbReference>
<dbReference type="Proteomes" id="UP000588647">
    <property type="component" value="Unassembled WGS sequence"/>
</dbReference>
<comment type="caution">
    <text evidence="3">The sequence shown here is derived from an EMBL/GenBank/DDBJ whole genome shotgun (WGS) entry which is preliminary data.</text>
</comment>
<keyword evidence="4" id="KW-1185">Reference proteome</keyword>
<keyword evidence="3" id="KW-0238">DNA-binding</keyword>
<proteinExistence type="predicted"/>
<sequence length="132" mass="14337">MSSMLVEASVDFSGRSILIIEDEALIAMEMQEAIEAAGGTVIGPAPSVREAMALIDAGHAIDAAILDIRLSDGISIEVAQRLKSSGVPLIFVTGYDGWHMPGDLEDVPVHRKPNDPENVVRVLFDTWRRVRE</sequence>
<dbReference type="Gene3D" id="3.40.50.2300">
    <property type="match status" value="1"/>
</dbReference>
<dbReference type="RefSeq" id="WP_183208070.1">
    <property type="nucleotide sequence ID" value="NZ_JAAAMM010000003.1"/>
</dbReference>
<evidence type="ECO:0000313" key="3">
    <source>
        <dbReference type="EMBL" id="MBB4003202.1"/>
    </source>
</evidence>
<dbReference type="InterPro" id="IPR011006">
    <property type="entry name" value="CheY-like_superfamily"/>
</dbReference>
<accession>A0A7W6HDS0</accession>
<organism evidence="3 4">
    <name type="scientific">Aurantimonas endophytica</name>
    <dbReference type="NCBI Taxonomy" id="1522175"/>
    <lineage>
        <taxon>Bacteria</taxon>
        <taxon>Pseudomonadati</taxon>
        <taxon>Pseudomonadota</taxon>
        <taxon>Alphaproteobacteria</taxon>
        <taxon>Hyphomicrobiales</taxon>
        <taxon>Aurantimonadaceae</taxon>
        <taxon>Aurantimonas</taxon>
    </lineage>
</organism>
<dbReference type="SMART" id="SM00448">
    <property type="entry name" value="REC"/>
    <property type="match status" value="1"/>
</dbReference>
<feature type="domain" description="Response regulatory" evidence="2">
    <location>
        <begin position="16"/>
        <end position="127"/>
    </location>
</feature>
<feature type="modified residue" description="4-aspartylphosphate" evidence="1">
    <location>
        <position position="67"/>
    </location>
</feature>
<evidence type="ECO:0000259" key="2">
    <source>
        <dbReference type="PROSITE" id="PS50110"/>
    </source>
</evidence>
<protein>
    <submittedName>
        <fullName evidence="3">DNA-binding NtrC family response regulator</fullName>
    </submittedName>
</protein>
<evidence type="ECO:0000313" key="4">
    <source>
        <dbReference type="Proteomes" id="UP000588647"/>
    </source>
</evidence>
<keyword evidence="1" id="KW-0597">Phosphoprotein</keyword>